<evidence type="ECO:0000313" key="2">
    <source>
        <dbReference type="Proteomes" id="UP001430953"/>
    </source>
</evidence>
<evidence type="ECO:0000313" key="1">
    <source>
        <dbReference type="EMBL" id="KAL0099991.1"/>
    </source>
</evidence>
<reference evidence="1 2" key="1">
    <citation type="submission" date="2023-03" db="EMBL/GenBank/DDBJ databases">
        <title>High recombination rates correlate with genetic variation in Cardiocondyla obscurior ants.</title>
        <authorList>
            <person name="Errbii M."/>
        </authorList>
    </citation>
    <scope>NUCLEOTIDE SEQUENCE [LARGE SCALE GENOMIC DNA]</scope>
    <source>
        <strain evidence="1">Alpha-2009</strain>
        <tissue evidence="1">Whole body</tissue>
    </source>
</reference>
<sequence length="141" mass="16144">MREETKNSVAQKNATPDSEKARLIAHCSPHICTRVCSYMSSEGSTSHARDRKNLKSSNLNFFPPFLFFLLIKKNKGEECSLDLPKATNLLHPYVLSCQREPKNTPLVPGGKKTKKYVFKEEKISLSLSFIFLIEYSYLFCF</sequence>
<name>A0AAW2ECM5_9HYME</name>
<protein>
    <submittedName>
        <fullName evidence="1">Uncharacterized protein</fullName>
    </submittedName>
</protein>
<accession>A0AAW2ECM5</accession>
<organism evidence="1 2">
    <name type="scientific">Cardiocondyla obscurior</name>
    <dbReference type="NCBI Taxonomy" id="286306"/>
    <lineage>
        <taxon>Eukaryota</taxon>
        <taxon>Metazoa</taxon>
        <taxon>Ecdysozoa</taxon>
        <taxon>Arthropoda</taxon>
        <taxon>Hexapoda</taxon>
        <taxon>Insecta</taxon>
        <taxon>Pterygota</taxon>
        <taxon>Neoptera</taxon>
        <taxon>Endopterygota</taxon>
        <taxon>Hymenoptera</taxon>
        <taxon>Apocrita</taxon>
        <taxon>Aculeata</taxon>
        <taxon>Formicoidea</taxon>
        <taxon>Formicidae</taxon>
        <taxon>Myrmicinae</taxon>
        <taxon>Cardiocondyla</taxon>
    </lineage>
</organism>
<dbReference type="Proteomes" id="UP001430953">
    <property type="component" value="Unassembled WGS sequence"/>
</dbReference>
<comment type="caution">
    <text evidence="1">The sequence shown here is derived from an EMBL/GenBank/DDBJ whole genome shotgun (WGS) entry which is preliminary data.</text>
</comment>
<dbReference type="EMBL" id="JADYXP020000026">
    <property type="protein sequence ID" value="KAL0099991.1"/>
    <property type="molecule type" value="Genomic_DNA"/>
</dbReference>
<keyword evidence="2" id="KW-1185">Reference proteome</keyword>
<gene>
    <name evidence="1" type="ORF">PUN28_019462</name>
</gene>
<dbReference type="AlphaFoldDB" id="A0AAW2ECM5"/>
<proteinExistence type="predicted"/>